<name>A0A2U2MYH1_9GAMM</name>
<dbReference type="PANTHER" id="PTHR42804:SF1">
    <property type="entry name" value="ALDEHYDE DEHYDROGENASE-RELATED"/>
    <property type="match status" value="1"/>
</dbReference>
<dbReference type="PROSITE" id="PS00070">
    <property type="entry name" value="ALDEHYDE_DEHYDR_CYS"/>
    <property type="match status" value="1"/>
</dbReference>
<keyword evidence="9" id="KW-1185">Reference proteome</keyword>
<dbReference type="InterPro" id="IPR029510">
    <property type="entry name" value="Ald_DH_CS_GLU"/>
</dbReference>
<feature type="domain" description="Aldehyde dehydrogenase" evidence="7">
    <location>
        <begin position="15"/>
        <end position="468"/>
    </location>
</feature>
<dbReference type="PROSITE" id="PS00687">
    <property type="entry name" value="ALDEHYDE_DEHYDR_GLU"/>
    <property type="match status" value="1"/>
</dbReference>
<evidence type="ECO:0000256" key="2">
    <source>
        <dbReference type="ARBA" id="ARBA00023002"/>
    </source>
</evidence>
<dbReference type="InterPro" id="IPR016163">
    <property type="entry name" value="Ald_DH_C"/>
</dbReference>
<dbReference type="PANTHER" id="PTHR42804">
    <property type="entry name" value="ALDEHYDE DEHYDROGENASE"/>
    <property type="match status" value="1"/>
</dbReference>
<dbReference type="Gene3D" id="3.40.309.10">
    <property type="entry name" value="Aldehyde Dehydrogenase, Chain A, domain 2"/>
    <property type="match status" value="1"/>
</dbReference>
<evidence type="ECO:0000256" key="6">
    <source>
        <dbReference type="RuleBase" id="RU003345"/>
    </source>
</evidence>
<proteinExistence type="inferred from homology"/>
<dbReference type="InterPro" id="IPR016162">
    <property type="entry name" value="Ald_DH_N"/>
</dbReference>
<dbReference type="InterPro" id="IPR016160">
    <property type="entry name" value="Ald_DH_CS_CYS"/>
</dbReference>
<comment type="caution">
    <text evidence="8">The sequence shown here is derived from an EMBL/GenBank/DDBJ whole genome shotgun (WGS) entry which is preliminary data.</text>
</comment>
<dbReference type="InterPro" id="IPR016161">
    <property type="entry name" value="Ald_DH/histidinol_DH"/>
</dbReference>
<dbReference type="FunFam" id="3.40.605.10:FF:000007">
    <property type="entry name" value="NAD/NADP-dependent betaine aldehyde dehydrogenase"/>
    <property type="match status" value="1"/>
</dbReference>
<dbReference type="Pfam" id="PF00171">
    <property type="entry name" value="Aldedh"/>
    <property type="match status" value="1"/>
</dbReference>
<dbReference type="Proteomes" id="UP000245474">
    <property type="component" value="Unassembled WGS sequence"/>
</dbReference>
<feature type="active site" evidence="5">
    <location>
        <position position="247"/>
    </location>
</feature>
<evidence type="ECO:0000313" key="9">
    <source>
        <dbReference type="Proteomes" id="UP000245474"/>
    </source>
</evidence>
<dbReference type="EMBL" id="QFFI01000026">
    <property type="protein sequence ID" value="PWG61842.1"/>
    <property type="molecule type" value="Genomic_DNA"/>
</dbReference>
<evidence type="ECO:0000259" key="7">
    <source>
        <dbReference type="Pfam" id="PF00171"/>
    </source>
</evidence>
<dbReference type="CDD" id="cd07138">
    <property type="entry name" value="ALDH_CddD_SSP0762"/>
    <property type="match status" value="1"/>
</dbReference>
<evidence type="ECO:0000256" key="3">
    <source>
        <dbReference type="ARBA" id="ARBA00024226"/>
    </source>
</evidence>
<evidence type="ECO:0000256" key="4">
    <source>
        <dbReference type="ARBA" id="ARBA00049194"/>
    </source>
</evidence>
<keyword evidence="2 6" id="KW-0560">Oxidoreductase</keyword>
<dbReference type="OrthoDB" id="9812625at2"/>
<accession>A0A2U2MYH1</accession>
<reference evidence="8 9" key="1">
    <citation type="submission" date="2018-05" db="EMBL/GenBank/DDBJ databases">
        <title>Spiribacter halobius sp. nov., a moderately halophilic bacterium isolated from marine solar saltern.</title>
        <authorList>
            <person name="Zheng W.-S."/>
            <person name="Lu D.-C."/>
            <person name="Du Z.-J."/>
        </authorList>
    </citation>
    <scope>NUCLEOTIDE SEQUENCE [LARGE SCALE GENOMIC DNA]</scope>
    <source>
        <strain evidence="8 9">E85</strain>
    </source>
</reference>
<comment type="similarity">
    <text evidence="1 6">Belongs to the aldehyde dehydrogenase family.</text>
</comment>
<sequence>MQAVPVHTHYVAGHWQRPNETATIVVRNPTTEAVVGEVSLATAEQVAAACQAAATALPEWSAISASARAGWLRAIAEALAARREQIAHAITCEVGMPLKMARRLQAGLPVETFRATADAIESLDWETKVGHSTVRRVPTGVVGAITPWNMPLHQIAAKVAPAIGTGCTVVLKPSELTPSVATLLGEVLDEVELPPGVCNIVHGTGPEAGAALVRDPRVRFVSFTGSTEAGRDVASAAAVRLKRVALELGGKSAAVVLDDANLASAVRTTLGAGLLNSGQMCNAISRLIVPRERLEETLELAASELERFTMGDPFDDATRLGPVISAEQRDRVRRTIDRAVERGARHFTTTQPLPETGHFVAPTLLAPSDPDDSVAQEEIFGPVICVLSADDDEHAVDLANGTRYGLAASVWSADPQRAERVAESLVAGQVEINGARFNPHAPFGGFRDSGYGRELGAYGVDEFLELKATQHPD</sequence>
<dbReference type="RefSeq" id="WP_109679574.1">
    <property type="nucleotide sequence ID" value="NZ_CP086615.1"/>
</dbReference>
<dbReference type="Gene3D" id="3.40.605.10">
    <property type="entry name" value="Aldehyde Dehydrogenase, Chain A, domain 1"/>
    <property type="match status" value="1"/>
</dbReference>
<dbReference type="InterPro" id="IPR015590">
    <property type="entry name" value="Aldehyde_DH_dom"/>
</dbReference>
<evidence type="ECO:0000256" key="1">
    <source>
        <dbReference type="ARBA" id="ARBA00009986"/>
    </source>
</evidence>
<evidence type="ECO:0000313" key="8">
    <source>
        <dbReference type="EMBL" id="PWG61842.1"/>
    </source>
</evidence>
<evidence type="ECO:0000256" key="5">
    <source>
        <dbReference type="PROSITE-ProRule" id="PRU10007"/>
    </source>
</evidence>
<dbReference type="AlphaFoldDB" id="A0A2U2MYH1"/>
<dbReference type="GO" id="GO:0004029">
    <property type="term" value="F:aldehyde dehydrogenase (NAD+) activity"/>
    <property type="evidence" value="ECO:0007669"/>
    <property type="project" value="UniProtKB-EC"/>
</dbReference>
<dbReference type="EC" id="1.2.1.3" evidence="3"/>
<protein>
    <recommendedName>
        <fullName evidence="3">aldehyde dehydrogenase (NAD(+))</fullName>
        <ecNumber evidence="3">1.2.1.3</ecNumber>
    </recommendedName>
</protein>
<comment type="catalytic activity">
    <reaction evidence="4">
        <text>an aldehyde + NAD(+) + H2O = a carboxylate + NADH + 2 H(+)</text>
        <dbReference type="Rhea" id="RHEA:16185"/>
        <dbReference type="ChEBI" id="CHEBI:15377"/>
        <dbReference type="ChEBI" id="CHEBI:15378"/>
        <dbReference type="ChEBI" id="CHEBI:17478"/>
        <dbReference type="ChEBI" id="CHEBI:29067"/>
        <dbReference type="ChEBI" id="CHEBI:57540"/>
        <dbReference type="ChEBI" id="CHEBI:57945"/>
        <dbReference type="EC" id="1.2.1.3"/>
    </reaction>
</comment>
<dbReference type="SUPFAM" id="SSF53720">
    <property type="entry name" value="ALDH-like"/>
    <property type="match status" value="1"/>
</dbReference>
<organism evidence="8 9">
    <name type="scientific">Sediminicurvatus halobius</name>
    <dbReference type="NCBI Taxonomy" id="2182432"/>
    <lineage>
        <taxon>Bacteria</taxon>
        <taxon>Pseudomonadati</taxon>
        <taxon>Pseudomonadota</taxon>
        <taxon>Gammaproteobacteria</taxon>
        <taxon>Chromatiales</taxon>
        <taxon>Ectothiorhodospiraceae</taxon>
        <taxon>Sediminicurvatus</taxon>
    </lineage>
</organism>
<gene>
    <name evidence="8" type="ORF">DEM34_14640</name>
</gene>